<evidence type="ECO:0000259" key="1">
    <source>
        <dbReference type="Pfam" id="PF13672"/>
    </source>
</evidence>
<dbReference type="Pfam" id="PF13672">
    <property type="entry name" value="PP2C_2"/>
    <property type="match status" value="1"/>
</dbReference>
<feature type="domain" description="PPM-type phosphatase" evidence="1">
    <location>
        <begin position="78"/>
        <end position="267"/>
    </location>
</feature>
<dbReference type="InterPro" id="IPR001932">
    <property type="entry name" value="PPM-type_phosphatase-like_dom"/>
</dbReference>
<keyword evidence="3" id="KW-1185">Reference proteome</keyword>
<dbReference type="AlphaFoldDB" id="A0A846WZF2"/>
<dbReference type="Gene3D" id="3.60.40.10">
    <property type="entry name" value="PPM-type phosphatase domain"/>
    <property type="match status" value="1"/>
</dbReference>
<proteinExistence type="predicted"/>
<sequence>MTDDASTPSFPLAGLSSGGPLPAVRGTVRIEQVVVGDQGPSVEPRPTADRFRSVPFRPDTMLDGWSTRAATVRAVSLRGHLHRYDGAPRQDDVAVHAAPSGRIIAVVADGVSAALHAHIGASTATTVAVQWLLSEAPEVGARIAWLELVRAISWQMTERARSVLGGEIDGEDVERGFATTMVAAVIDPNPDGVLEVEAIGVGDSSGWILRDGEFVPLLGGKNDGAGGLASSAVVGLPRTPSSITPVSAVLYPDDVLLLGSDGVGDPLGSGQGGVGDLLRAVLGSTVPSMMEFGNAVDFSRETFDDDRSLVAVWPTRPALGRGRKNLNGIGD</sequence>
<organism evidence="2 3">
    <name type="scientific">Tsukamurella spumae</name>
    <dbReference type="NCBI Taxonomy" id="44753"/>
    <lineage>
        <taxon>Bacteria</taxon>
        <taxon>Bacillati</taxon>
        <taxon>Actinomycetota</taxon>
        <taxon>Actinomycetes</taxon>
        <taxon>Mycobacteriales</taxon>
        <taxon>Tsukamurellaceae</taxon>
        <taxon>Tsukamurella</taxon>
    </lineage>
</organism>
<dbReference type="InterPro" id="IPR036457">
    <property type="entry name" value="PPM-type-like_dom_sf"/>
</dbReference>
<dbReference type="Proteomes" id="UP000582646">
    <property type="component" value="Unassembled WGS sequence"/>
</dbReference>
<dbReference type="EMBL" id="JAAXOQ010000003">
    <property type="protein sequence ID" value="NKY17469.1"/>
    <property type="molecule type" value="Genomic_DNA"/>
</dbReference>
<dbReference type="RefSeq" id="WP_168544558.1">
    <property type="nucleotide sequence ID" value="NZ_BAAAKS010000002.1"/>
</dbReference>
<gene>
    <name evidence="2" type="ORF">HF999_03640</name>
</gene>
<comment type="caution">
    <text evidence="2">The sequence shown here is derived from an EMBL/GenBank/DDBJ whole genome shotgun (WGS) entry which is preliminary data.</text>
</comment>
<protein>
    <submittedName>
        <fullName evidence="2">Protein phosphatase 2C domain-containing protein</fullName>
    </submittedName>
</protein>
<accession>A0A846WZF2</accession>
<evidence type="ECO:0000313" key="3">
    <source>
        <dbReference type="Proteomes" id="UP000582646"/>
    </source>
</evidence>
<dbReference type="SUPFAM" id="SSF81606">
    <property type="entry name" value="PP2C-like"/>
    <property type="match status" value="1"/>
</dbReference>
<reference evidence="2 3" key="1">
    <citation type="submission" date="2020-04" db="EMBL/GenBank/DDBJ databases">
        <title>MicrobeNet Type strains.</title>
        <authorList>
            <person name="Nicholson A.C."/>
        </authorList>
    </citation>
    <scope>NUCLEOTIDE SEQUENCE [LARGE SCALE GENOMIC DNA]</scope>
    <source>
        <strain evidence="2 3">DSM 44113</strain>
    </source>
</reference>
<evidence type="ECO:0000313" key="2">
    <source>
        <dbReference type="EMBL" id="NKY17469.1"/>
    </source>
</evidence>
<name>A0A846WZF2_9ACTN</name>